<protein>
    <submittedName>
        <fullName evidence="1">Uncharacterized protein</fullName>
    </submittedName>
</protein>
<accession>A0ABS2K5Z1</accession>
<evidence type="ECO:0000313" key="2">
    <source>
        <dbReference type="Proteomes" id="UP001430149"/>
    </source>
</evidence>
<comment type="caution">
    <text evidence="1">The sequence shown here is derived from an EMBL/GenBank/DDBJ whole genome shotgun (WGS) entry which is preliminary data.</text>
</comment>
<sequence length="110" mass="11782">MAKPNHTAPSRVSGISDHLRTHLHGVAPDSLDTGEPSPPDIDHLIACIFEANTVINCLLADSDAYCEAIDNGLNVQPDQWPLTPVTCAGLLVASELLDQFAERLMLEPIG</sequence>
<reference evidence="1" key="1">
    <citation type="submission" date="2020-10" db="EMBL/GenBank/DDBJ databases">
        <title>Phylogeny of dyella-like bacteria.</title>
        <authorList>
            <person name="Fu J."/>
        </authorList>
    </citation>
    <scope>NUCLEOTIDE SEQUENCE</scope>
    <source>
        <strain evidence="1">DHOC52</strain>
    </source>
</reference>
<gene>
    <name evidence="1" type="ORF">ISP19_12430</name>
</gene>
<dbReference type="RefSeq" id="WP_204682614.1">
    <property type="nucleotide sequence ID" value="NZ_BSNR01000002.1"/>
</dbReference>
<organism evidence="1 2">
    <name type="scientific">Dyella flava</name>
    <dbReference type="NCBI Taxonomy" id="1920170"/>
    <lineage>
        <taxon>Bacteria</taxon>
        <taxon>Pseudomonadati</taxon>
        <taxon>Pseudomonadota</taxon>
        <taxon>Gammaproteobacteria</taxon>
        <taxon>Lysobacterales</taxon>
        <taxon>Rhodanobacteraceae</taxon>
        <taxon>Dyella</taxon>
    </lineage>
</organism>
<keyword evidence="2" id="KW-1185">Reference proteome</keyword>
<dbReference type="Proteomes" id="UP001430149">
    <property type="component" value="Unassembled WGS sequence"/>
</dbReference>
<proteinExistence type="predicted"/>
<evidence type="ECO:0000313" key="1">
    <source>
        <dbReference type="EMBL" id="MBM7126177.1"/>
    </source>
</evidence>
<name>A0ABS2K5Z1_9GAMM</name>
<dbReference type="EMBL" id="JADIKE010000036">
    <property type="protein sequence ID" value="MBM7126177.1"/>
    <property type="molecule type" value="Genomic_DNA"/>
</dbReference>